<feature type="transmembrane region" description="Helical" evidence="10">
    <location>
        <begin position="158"/>
        <end position="176"/>
    </location>
</feature>
<dbReference type="PIRSF" id="PIRSF002808">
    <property type="entry name" value="Hexose_phosphate_transp"/>
    <property type="match status" value="1"/>
</dbReference>
<evidence type="ECO:0000313" key="12">
    <source>
        <dbReference type="EMBL" id="OZC10518.1"/>
    </source>
</evidence>
<feature type="transmembrane region" description="Helical" evidence="10">
    <location>
        <begin position="63"/>
        <end position="82"/>
    </location>
</feature>
<keyword evidence="4" id="KW-0762">Sugar transport</keyword>
<keyword evidence="6 10" id="KW-1133">Transmembrane helix</keyword>
<comment type="similarity">
    <text evidence="2">Belongs to the major facilitator superfamily. Organophosphate:Pi antiporter (OPA) (TC 2.A.1.4) family.</text>
</comment>
<dbReference type="InterPro" id="IPR020846">
    <property type="entry name" value="MFS_dom"/>
</dbReference>
<keyword evidence="5 10" id="KW-0812">Transmembrane</keyword>
<name>A0A238C0R1_9BILA</name>
<dbReference type="GO" id="GO:0005789">
    <property type="term" value="C:endoplasmic reticulum membrane"/>
    <property type="evidence" value="ECO:0007669"/>
    <property type="project" value="TreeGrafter"/>
</dbReference>
<evidence type="ECO:0000256" key="9">
    <source>
        <dbReference type="ARBA" id="ARBA00042039"/>
    </source>
</evidence>
<evidence type="ECO:0000256" key="6">
    <source>
        <dbReference type="ARBA" id="ARBA00022989"/>
    </source>
</evidence>
<feature type="transmembrane region" description="Helical" evidence="10">
    <location>
        <begin position="274"/>
        <end position="295"/>
    </location>
</feature>
<evidence type="ECO:0000256" key="7">
    <source>
        <dbReference type="ARBA" id="ARBA00023136"/>
    </source>
</evidence>
<dbReference type="GO" id="GO:0022857">
    <property type="term" value="F:transmembrane transporter activity"/>
    <property type="evidence" value="ECO:0007669"/>
    <property type="project" value="InterPro"/>
</dbReference>
<evidence type="ECO:0000256" key="5">
    <source>
        <dbReference type="ARBA" id="ARBA00022692"/>
    </source>
</evidence>
<evidence type="ECO:0000256" key="3">
    <source>
        <dbReference type="ARBA" id="ARBA00022448"/>
    </source>
</evidence>
<feature type="transmembrane region" description="Helical" evidence="10">
    <location>
        <begin position="316"/>
        <end position="335"/>
    </location>
</feature>
<evidence type="ECO:0000256" key="2">
    <source>
        <dbReference type="ARBA" id="ARBA00009598"/>
    </source>
</evidence>
<keyword evidence="3" id="KW-0813">Transport</keyword>
<dbReference type="InterPro" id="IPR000849">
    <property type="entry name" value="Sugar_P_transporter"/>
</dbReference>
<keyword evidence="13" id="KW-1185">Reference proteome</keyword>
<reference evidence="12 13" key="1">
    <citation type="submission" date="2015-12" db="EMBL/GenBank/DDBJ databases">
        <title>Draft genome of the nematode, Onchocerca flexuosa.</title>
        <authorList>
            <person name="Mitreva M."/>
        </authorList>
    </citation>
    <scope>NUCLEOTIDE SEQUENCE [LARGE SCALE GENOMIC DNA]</scope>
    <source>
        <strain evidence="12">Red Deer</strain>
    </source>
</reference>
<feature type="non-terminal residue" evidence="12">
    <location>
        <position position="1"/>
    </location>
</feature>
<dbReference type="Pfam" id="PF07690">
    <property type="entry name" value="MFS_1"/>
    <property type="match status" value="1"/>
</dbReference>
<comment type="subcellular location">
    <subcellularLocation>
        <location evidence="1">Membrane</location>
        <topology evidence="1">Multi-pass membrane protein</topology>
    </subcellularLocation>
</comment>
<organism evidence="12 13">
    <name type="scientific">Onchocerca flexuosa</name>
    <dbReference type="NCBI Taxonomy" id="387005"/>
    <lineage>
        <taxon>Eukaryota</taxon>
        <taxon>Metazoa</taxon>
        <taxon>Ecdysozoa</taxon>
        <taxon>Nematoda</taxon>
        <taxon>Chromadorea</taxon>
        <taxon>Rhabditida</taxon>
        <taxon>Spirurina</taxon>
        <taxon>Spiruromorpha</taxon>
        <taxon>Filarioidea</taxon>
        <taxon>Onchocercidae</taxon>
        <taxon>Onchocerca</taxon>
    </lineage>
</organism>
<keyword evidence="7 10" id="KW-0472">Membrane</keyword>
<dbReference type="AlphaFoldDB" id="A0A238C0R1"/>
<dbReference type="InterPro" id="IPR036259">
    <property type="entry name" value="MFS_trans_sf"/>
</dbReference>
<evidence type="ECO:0000256" key="8">
    <source>
        <dbReference type="ARBA" id="ARBA00041091"/>
    </source>
</evidence>
<feature type="transmembrane region" description="Helical" evidence="10">
    <location>
        <begin position="341"/>
        <end position="362"/>
    </location>
</feature>
<feature type="transmembrane region" description="Helical" evidence="10">
    <location>
        <begin position="6"/>
        <end position="25"/>
    </location>
</feature>
<dbReference type="PROSITE" id="PS50850">
    <property type="entry name" value="MFS"/>
    <property type="match status" value="1"/>
</dbReference>
<evidence type="ECO:0000256" key="1">
    <source>
        <dbReference type="ARBA" id="ARBA00004141"/>
    </source>
</evidence>
<dbReference type="OrthoDB" id="3639251at2759"/>
<dbReference type="SUPFAM" id="SSF103473">
    <property type="entry name" value="MFS general substrate transporter"/>
    <property type="match status" value="1"/>
</dbReference>
<proteinExistence type="inferred from homology"/>
<evidence type="ECO:0000313" key="13">
    <source>
        <dbReference type="Proteomes" id="UP000242913"/>
    </source>
</evidence>
<dbReference type="InterPro" id="IPR011701">
    <property type="entry name" value="MFS"/>
</dbReference>
<protein>
    <recommendedName>
        <fullName evidence="8">Sugar phosphate exchanger 3</fullName>
    </recommendedName>
    <alternativeName>
        <fullName evidence="9">Solute carrier family 37 member 3</fullName>
    </alternativeName>
</protein>
<accession>A0A238C0R1</accession>
<sequence>SLTHFFLLIYYFDVHFLLFFSYALVHASRKTLSTVKPSLIIEWTDNSTGERPLFPDKHTAEGFLAFLDCAFLGAYALGLYAGGTLGDRYNPTKVLALGMCTSSITVFLFGILKWLTFRSPIFYAATWIACGLFQSVAWPTEISIMGSWFGHNSRGAVMGLWSACASVGNIIGTLVSSHTLRLGYEYSFAANACSLFFGGLFVFYFLPSRTVHGKDCPVIQCNASSDYHTSMPVRQVPTSEIKTRRYRDSVIPVADDLERLKAISFWQAWRLPGVIAYSLAYACLKLVNYSFFFWLPFYLHAHYRWKESVADDLSTWYDIGGIIAAVVAGIASDHFSSRTPVLVLMLIFSMASLFIYSTKFLVEIVDKYESNINTDKMLTYYAFRDQNYHIF</sequence>
<feature type="transmembrane region" description="Helical" evidence="10">
    <location>
        <begin position="121"/>
        <end position="138"/>
    </location>
</feature>
<feature type="domain" description="Major facilitator superfamily (MFS) profile" evidence="11">
    <location>
        <begin position="7"/>
        <end position="391"/>
    </location>
</feature>
<dbReference type="PANTHER" id="PTHR43184">
    <property type="entry name" value="MAJOR FACILITATOR SUPERFAMILY TRANSPORTER 16, ISOFORM B"/>
    <property type="match status" value="1"/>
</dbReference>
<dbReference type="Gene3D" id="1.20.1250.20">
    <property type="entry name" value="MFS general substrate transporter like domains"/>
    <property type="match status" value="2"/>
</dbReference>
<dbReference type="EMBL" id="KZ269985">
    <property type="protein sequence ID" value="OZC10518.1"/>
    <property type="molecule type" value="Genomic_DNA"/>
</dbReference>
<dbReference type="Proteomes" id="UP000242913">
    <property type="component" value="Unassembled WGS sequence"/>
</dbReference>
<evidence type="ECO:0000256" key="4">
    <source>
        <dbReference type="ARBA" id="ARBA00022597"/>
    </source>
</evidence>
<evidence type="ECO:0000259" key="11">
    <source>
        <dbReference type="PROSITE" id="PS50850"/>
    </source>
</evidence>
<evidence type="ECO:0000256" key="10">
    <source>
        <dbReference type="SAM" id="Phobius"/>
    </source>
</evidence>
<feature type="transmembrane region" description="Helical" evidence="10">
    <location>
        <begin position="94"/>
        <end position="114"/>
    </location>
</feature>
<dbReference type="PANTHER" id="PTHR43184:SF12">
    <property type="entry name" value="SUGAR PHOSPHATE EXCHANGER 3"/>
    <property type="match status" value="1"/>
</dbReference>
<feature type="transmembrane region" description="Helical" evidence="10">
    <location>
        <begin position="188"/>
        <end position="206"/>
    </location>
</feature>
<gene>
    <name evidence="12" type="ORF">X798_02267</name>
</gene>